<evidence type="ECO:0000256" key="2">
    <source>
        <dbReference type="ARBA" id="ARBA00006275"/>
    </source>
</evidence>
<dbReference type="AlphaFoldDB" id="A0A6N8KTQ9"/>
<dbReference type="Pfam" id="PF14322">
    <property type="entry name" value="SusD-like_3"/>
    <property type="match status" value="1"/>
</dbReference>
<feature type="domain" description="RagB/SusD" evidence="6">
    <location>
        <begin position="374"/>
        <end position="501"/>
    </location>
</feature>
<dbReference type="InterPro" id="IPR012944">
    <property type="entry name" value="SusD_RagB_dom"/>
</dbReference>
<evidence type="ECO:0000259" key="7">
    <source>
        <dbReference type="Pfam" id="PF14322"/>
    </source>
</evidence>
<evidence type="ECO:0000256" key="1">
    <source>
        <dbReference type="ARBA" id="ARBA00004442"/>
    </source>
</evidence>
<keyword evidence="5" id="KW-0998">Cell outer membrane</keyword>
<dbReference type="EMBL" id="WSQA01000001">
    <property type="protein sequence ID" value="MVZ60446.1"/>
    <property type="molecule type" value="Genomic_DNA"/>
</dbReference>
<keyword evidence="4" id="KW-0472">Membrane</keyword>
<evidence type="ECO:0000256" key="3">
    <source>
        <dbReference type="ARBA" id="ARBA00022729"/>
    </source>
</evidence>
<dbReference type="InterPro" id="IPR033985">
    <property type="entry name" value="SusD-like_N"/>
</dbReference>
<dbReference type="Pfam" id="PF07980">
    <property type="entry name" value="SusD_RagB"/>
    <property type="match status" value="1"/>
</dbReference>
<gene>
    <name evidence="8" type="ORF">GQF63_00275</name>
</gene>
<evidence type="ECO:0000256" key="4">
    <source>
        <dbReference type="ARBA" id="ARBA00023136"/>
    </source>
</evidence>
<comment type="similarity">
    <text evidence="2">Belongs to the SusD family.</text>
</comment>
<keyword evidence="9" id="KW-1185">Reference proteome</keyword>
<comment type="caution">
    <text evidence="8">The sequence shown here is derived from an EMBL/GenBank/DDBJ whole genome shotgun (WGS) entry which is preliminary data.</text>
</comment>
<dbReference type="SUPFAM" id="SSF48452">
    <property type="entry name" value="TPR-like"/>
    <property type="match status" value="1"/>
</dbReference>
<feature type="domain" description="SusD-like N-terminal" evidence="7">
    <location>
        <begin position="123"/>
        <end position="245"/>
    </location>
</feature>
<name>A0A6N8KTQ9_9SPHI</name>
<dbReference type="Proteomes" id="UP000435036">
    <property type="component" value="Unassembled WGS sequence"/>
</dbReference>
<evidence type="ECO:0000256" key="5">
    <source>
        <dbReference type="ARBA" id="ARBA00023237"/>
    </source>
</evidence>
<evidence type="ECO:0000313" key="8">
    <source>
        <dbReference type="EMBL" id="MVZ60446.1"/>
    </source>
</evidence>
<accession>A0A6N8KTQ9</accession>
<organism evidence="8 9">
    <name type="scientific">Sphingobacterium humi</name>
    <dbReference type="NCBI Taxonomy" id="1796905"/>
    <lineage>
        <taxon>Bacteria</taxon>
        <taxon>Pseudomonadati</taxon>
        <taxon>Bacteroidota</taxon>
        <taxon>Sphingobacteriia</taxon>
        <taxon>Sphingobacteriales</taxon>
        <taxon>Sphingobacteriaceae</taxon>
        <taxon>Sphingobacterium</taxon>
    </lineage>
</organism>
<dbReference type="GO" id="GO:0009279">
    <property type="term" value="C:cell outer membrane"/>
    <property type="evidence" value="ECO:0007669"/>
    <property type="project" value="UniProtKB-SubCell"/>
</dbReference>
<dbReference type="Gene3D" id="1.25.40.390">
    <property type="match status" value="2"/>
</dbReference>
<dbReference type="InterPro" id="IPR011990">
    <property type="entry name" value="TPR-like_helical_dom_sf"/>
</dbReference>
<sequence>MLLHWGLMFHFNLAKDMKNIKTIIKNVSLLAVLACGLSSCSDSFLEVTPKGKLIADQTADYDLLLNNKALLELFLNGQVQAYLGDELDAINPYFDAGYLRSKRLFSYTDVIYERNENAEEITDLMKNLYTYNKIINEVMDSQNGSEAQKKAIRAEALVGRAWANLLLINYYGKPYTDASAATDPGFPIILNSDVMQTTFTRASVGQVYELILNDLTTAIPDLPKRLTHRLRASKSAGEGILAKAYIYMGKFDKALPLLESAIANIANAGIPVKLIDQNEAFAPGGIYLPLNPYIGPTNIASIELTDNIYARHYPINISSFNNDLVLSKEASALFQEDDLRRNFMSTTPLFVAQEYPDGRLRRIGPMTVQIGVTLADLYLLRAECKARLNDLAGAKADVEFLRKNRMPAASVAVPANIASQRVSLLKFILEERIREFAGQGYRWFDMRRLSVDPLFSNVTYKHQVFDMDGKVVATFPLKPERFTLQLPPKVIDLNPGMENNP</sequence>
<reference evidence="8 9" key="1">
    <citation type="submission" date="2019-12" db="EMBL/GenBank/DDBJ databases">
        <authorList>
            <person name="Dong K."/>
        </authorList>
    </citation>
    <scope>NUCLEOTIDE SEQUENCE [LARGE SCALE GENOMIC DNA]</scope>
    <source>
        <strain evidence="8 9">JCM 31225</strain>
    </source>
</reference>
<comment type="subcellular location">
    <subcellularLocation>
        <location evidence="1">Cell outer membrane</location>
    </subcellularLocation>
</comment>
<evidence type="ECO:0000259" key="6">
    <source>
        <dbReference type="Pfam" id="PF07980"/>
    </source>
</evidence>
<protein>
    <submittedName>
        <fullName evidence="8">RagB/SusD family nutrient uptake outer membrane protein</fullName>
    </submittedName>
</protein>
<evidence type="ECO:0000313" key="9">
    <source>
        <dbReference type="Proteomes" id="UP000435036"/>
    </source>
</evidence>
<proteinExistence type="inferred from homology"/>
<keyword evidence="3" id="KW-0732">Signal</keyword>